<dbReference type="CDD" id="cd07377">
    <property type="entry name" value="WHTH_GntR"/>
    <property type="match status" value="1"/>
</dbReference>
<dbReference type="GO" id="GO:0003700">
    <property type="term" value="F:DNA-binding transcription factor activity"/>
    <property type="evidence" value="ECO:0007669"/>
    <property type="project" value="InterPro"/>
</dbReference>
<dbReference type="InterPro" id="IPR036388">
    <property type="entry name" value="WH-like_DNA-bd_sf"/>
</dbReference>
<dbReference type="InterPro" id="IPR036390">
    <property type="entry name" value="WH_DNA-bd_sf"/>
</dbReference>
<dbReference type="SUPFAM" id="SSF53383">
    <property type="entry name" value="PLP-dependent transferases"/>
    <property type="match status" value="1"/>
</dbReference>
<proteinExistence type="inferred from homology"/>
<dbReference type="InterPro" id="IPR015422">
    <property type="entry name" value="PyrdxlP-dep_Trfase_small"/>
</dbReference>
<evidence type="ECO:0000256" key="4">
    <source>
        <dbReference type="ARBA" id="ARBA00023125"/>
    </source>
</evidence>
<dbReference type="PROSITE" id="PS50949">
    <property type="entry name" value="HTH_GNTR"/>
    <property type="match status" value="1"/>
</dbReference>
<dbReference type="GO" id="GO:0030170">
    <property type="term" value="F:pyridoxal phosphate binding"/>
    <property type="evidence" value="ECO:0007669"/>
    <property type="project" value="InterPro"/>
</dbReference>
<dbReference type="EMBL" id="MZGV01000015">
    <property type="protein sequence ID" value="OPJ62410.1"/>
    <property type="molecule type" value="Genomic_DNA"/>
</dbReference>
<protein>
    <submittedName>
        <fullName evidence="7">2-aminoadipate transaminase</fullName>
        <ecNumber evidence="7">2.6.1.39</ecNumber>
    </submittedName>
</protein>
<dbReference type="Pfam" id="PF00155">
    <property type="entry name" value="Aminotran_1_2"/>
    <property type="match status" value="1"/>
</dbReference>
<dbReference type="InterPro" id="IPR015421">
    <property type="entry name" value="PyrdxlP-dep_Trfase_major"/>
</dbReference>
<dbReference type="Gene3D" id="3.40.640.10">
    <property type="entry name" value="Type I PLP-dependent aspartate aminotransferase-like (Major domain)"/>
    <property type="match status" value="1"/>
</dbReference>
<dbReference type="InterPro" id="IPR051446">
    <property type="entry name" value="HTH_trans_reg/aminotransferase"/>
</dbReference>
<keyword evidence="7" id="KW-0808">Transferase</keyword>
<keyword evidence="3" id="KW-0805">Transcription regulation</keyword>
<comment type="similarity">
    <text evidence="1">In the C-terminal section; belongs to the class-I pyridoxal-phosphate-dependent aminotransferase family.</text>
</comment>
<dbReference type="CDD" id="cd00609">
    <property type="entry name" value="AAT_like"/>
    <property type="match status" value="1"/>
</dbReference>
<keyword evidence="5" id="KW-0804">Transcription</keyword>
<evidence type="ECO:0000313" key="8">
    <source>
        <dbReference type="Proteomes" id="UP000190080"/>
    </source>
</evidence>
<sequence length="478" mass="54873">MFFHINTDSEKPIYIQIFDAIKEMIETNMLPAHSKLPSTREMGRLLGVSRSTVITAFECLESSGFIYTLNGKGTFVSPKKIKLNNEWNIDWKEKFNQYAYDTEDLDLMKNGMPYKKGMISFKSIAPDENLFDIDEIKRSFMDLMGVEGNKILNYGYAKGYRPLINFIMEYMKKIGAALENKSVIITNGFTEGFDLVLDSLTSAGDKVLCENPTHNTAIKQMRLHGLDIHGVNMDENGMDVSALESELLKCQFKLAYLIPSYHNPTGISISYDRRKELYDVFKQHNVPIVEDGFSEELQHHSSHIAPMVAVSGKENSVIYIGSFSKILFPGMRIGWIFGDEVLIDMLQSVKRAKNIHTSFLDQGILYHYMQSGSYEKYIKKIRNIYGDKCQYTIKLIKKYLPWEYISGEGGLYVFIKLKNIDSHKLLENCYKRGVLFMPGDVFYVENPAKNALRLSFSRNSYEELEKGIKIIGEECMKF</sequence>
<evidence type="ECO:0000256" key="5">
    <source>
        <dbReference type="ARBA" id="ARBA00023163"/>
    </source>
</evidence>
<dbReference type="InterPro" id="IPR004839">
    <property type="entry name" value="Aminotransferase_I/II_large"/>
</dbReference>
<evidence type="ECO:0000313" key="7">
    <source>
        <dbReference type="EMBL" id="OPJ62410.1"/>
    </source>
</evidence>
<dbReference type="InterPro" id="IPR015424">
    <property type="entry name" value="PyrdxlP-dep_Trfase"/>
</dbReference>
<dbReference type="SUPFAM" id="SSF46785">
    <property type="entry name" value="Winged helix' DNA-binding domain"/>
    <property type="match status" value="1"/>
</dbReference>
<keyword evidence="2" id="KW-0663">Pyridoxal phosphate</keyword>
<organism evidence="7 8">
    <name type="scientific">Clostridium oryzae</name>
    <dbReference type="NCBI Taxonomy" id="1450648"/>
    <lineage>
        <taxon>Bacteria</taxon>
        <taxon>Bacillati</taxon>
        <taxon>Bacillota</taxon>
        <taxon>Clostridia</taxon>
        <taxon>Eubacteriales</taxon>
        <taxon>Clostridiaceae</taxon>
        <taxon>Clostridium</taxon>
    </lineage>
</organism>
<dbReference type="GO" id="GO:0003677">
    <property type="term" value="F:DNA binding"/>
    <property type="evidence" value="ECO:0007669"/>
    <property type="project" value="UniProtKB-KW"/>
</dbReference>
<keyword evidence="4" id="KW-0238">DNA-binding</keyword>
<name>A0A1V4IRH1_9CLOT</name>
<dbReference type="GO" id="GO:0047536">
    <property type="term" value="F:2-aminoadipate transaminase activity"/>
    <property type="evidence" value="ECO:0007669"/>
    <property type="project" value="UniProtKB-EC"/>
</dbReference>
<dbReference type="SMART" id="SM00345">
    <property type="entry name" value="HTH_GNTR"/>
    <property type="match status" value="1"/>
</dbReference>
<dbReference type="EC" id="2.6.1.39" evidence="7"/>
<dbReference type="Pfam" id="PF00392">
    <property type="entry name" value="GntR"/>
    <property type="match status" value="1"/>
</dbReference>
<dbReference type="PANTHER" id="PTHR46577">
    <property type="entry name" value="HTH-TYPE TRANSCRIPTIONAL REGULATORY PROTEIN GABR"/>
    <property type="match status" value="1"/>
</dbReference>
<dbReference type="PANTHER" id="PTHR46577:SF1">
    <property type="entry name" value="HTH-TYPE TRANSCRIPTIONAL REGULATORY PROTEIN GABR"/>
    <property type="match status" value="1"/>
</dbReference>
<dbReference type="Gene3D" id="1.10.10.10">
    <property type="entry name" value="Winged helix-like DNA-binding domain superfamily/Winged helix DNA-binding domain"/>
    <property type="match status" value="1"/>
</dbReference>
<dbReference type="Gene3D" id="3.90.1150.10">
    <property type="entry name" value="Aspartate Aminotransferase, domain 1"/>
    <property type="match status" value="1"/>
</dbReference>
<dbReference type="Proteomes" id="UP000190080">
    <property type="component" value="Unassembled WGS sequence"/>
</dbReference>
<evidence type="ECO:0000256" key="1">
    <source>
        <dbReference type="ARBA" id="ARBA00005384"/>
    </source>
</evidence>
<evidence type="ECO:0000259" key="6">
    <source>
        <dbReference type="PROSITE" id="PS50949"/>
    </source>
</evidence>
<dbReference type="PRINTS" id="PR00035">
    <property type="entry name" value="HTHGNTR"/>
</dbReference>
<keyword evidence="7" id="KW-0032">Aminotransferase</keyword>
<dbReference type="STRING" id="1450648.CLORY_17790"/>
<comment type="caution">
    <text evidence="7">The sequence shown here is derived from an EMBL/GenBank/DDBJ whole genome shotgun (WGS) entry which is preliminary data.</text>
</comment>
<reference evidence="7 8" key="1">
    <citation type="submission" date="2017-03" db="EMBL/GenBank/DDBJ databases">
        <title>Genome sequence of Clostridium oryzae DSM 28571.</title>
        <authorList>
            <person name="Poehlein A."/>
            <person name="Daniel R."/>
        </authorList>
    </citation>
    <scope>NUCLEOTIDE SEQUENCE [LARGE SCALE GENOMIC DNA]</scope>
    <source>
        <strain evidence="7 8">DSM 28571</strain>
    </source>
</reference>
<keyword evidence="8" id="KW-1185">Reference proteome</keyword>
<dbReference type="AlphaFoldDB" id="A0A1V4IRH1"/>
<accession>A0A1V4IRH1</accession>
<evidence type="ECO:0000256" key="2">
    <source>
        <dbReference type="ARBA" id="ARBA00022898"/>
    </source>
</evidence>
<gene>
    <name evidence="7" type="primary">lysN_3</name>
    <name evidence="7" type="ORF">CLORY_17790</name>
</gene>
<feature type="domain" description="HTH gntR-type" evidence="6">
    <location>
        <begin position="11"/>
        <end position="79"/>
    </location>
</feature>
<dbReference type="InterPro" id="IPR000524">
    <property type="entry name" value="Tscrpt_reg_HTH_GntR"/>
</dbReference>
<dbReference type="OrthoDB" id="9802328at2"/>
<dbReference type="RefSeq" id="WP_079423414.1">
    <property type="nucleotide sequence ID" value="NZ_MZGV01000015.1"/>
</dbReference>
<evidence type="ECO:0000256" key="3">
    <source>
        <dbReference type="ARBA" id="ARBA00023015"/>
    </source>
</evidence>